<evidence type="ECO:0000259" key="4">
    <source>
        <dbReference type="PROSITE" id="PS51987"/>
    </source>
</evidence>
<sequence length="696" mass="78000">MEEKKKLPELFGSMVFNEETMKERLSSTSYNTWKECVTDGKTLDINTANEIAEAMKQWAVDLGATHFTHWFQPMTGATAEKHDSFISPAGGGKVIMDFSGKELVKGEPDASSFPSGGLRSTFEARGYTAWDPTSFAFVKEGSLYIPTIFCSYSGEALDKKMPLLRSMEAISSAAIRILRLFGDHDTKRVIAQVGAEQEYFLIDKKMYNKREDLRMTGRTLFGAKPPRGQEMEDHYFGMLKPRVAAFMQDLDEELWKVGVLSKTKHNEVAPSQHEMAPIYCDANTACDHNQLAMELMKKVASRHDLVCLIHEKPFEGVNGSGKHDNWSLATDTGKNLFKPGNTPSQNAQFLLFLAAFVAGVDEYQDMLRGTVAFAGNDHRLGAQEAPPAVMSIFLGDQLSAVVESIVKGKEYKEQGKKTLEIGVDVLPTIRQDNTDRNRTSPMAFTGNKFEFRMLGSSQSISGPNIVLNAMMAEELNRFADILEDSEDFREDLSYLIRKTFTDHQRILFDGNGYTDDWLAEAERRGLSNHSSTPEALKAYTAPKNLDLMRKHGIYTDEELEARARIHVENYVQVVSIEGRTTSDMVRKDILPAVSAYVAELASRIALKKKAGVSAAYEQKAAEKISALEDTLMEGELKLVEDLEKIPEEIHNAMNYCHDVILADMDAVRKAADELEILVDRKAWPFPTYSDLLFSER</sequence>
<feature type="domain" description="GS catalytic" evidence="4">
    <location>
        <begin position="159"/>
        <end position="589"/>
    </location>
</feature>
<evidence type="ECO:0000313" key="6">
    <source>
        <dbReference type="Proteomes" id="UP000198817"/>
    </source>
</evidence>
<dbReference type="PROSITE" id="PS00181">
    <property type="entry name" value="GLNA_ATP"/>
    <property type="match status" value="1"/>
</dbReference>
<name>A0A1I7HED2_9FIRM</name>
<dbReference type="InterPro" id="IPR008147">
    <property type="entry name" value="Gln_synt_N"/>
</dbReference>
<dbReference type="InterPro" id="IPR008146">
    <property type="entry name" value="Gln_synth_cat_dom"/>
</dbReference>
<feature type="domain" description="GS beta-grasp" evidence="3">
    <location>
        <begin position="65"/>
        <end position="154"/>
    </location>
</feature>
<keyword evidence="6" id="KW-1185">Reference proteome</keyword>
<dbReference type="Pfam" id="PF00120">
    <property type="entry name" value="Gln-synt_C"/>
    <property type="match status" value="1"/>
</dbReference>
<comment type="similarity">
    <text evidence="1 2">Belongs to the glutamine synthetase family.</text>
</comment>
<accession>A0A1I7HED2</accession>
<proteinExistence type="inferred from homology"/>
<dbReference type="InterPro" id="IPR040577">
    <property type="entry name" value="Gln-synt_C"/>
</dbReference>
<dbReference type="SUPFAM" id="SSF55931">
    <property type="entry name" value="Glutamine synthetase/guanido kinase"/>
    <property type="match status" value="1"/>
</dbReference>
<evidence type="ECO:0000256" key="2">
    <source>
        <dbReference type="RuleBase" id="RU000384"/>
    </source>
</evidence>
<dbReference type="EMBL" id="FPBT01000016">
    <property type="protein sequence ID" value="SFU59075.1"/>
    <property type="molecule type" value="Genomic_DNA"/>
</dbReference>
<evidence type="ECO:0000256" key="1">
    <source>
        <dbReference type="PROSITE-ProRule" id="PRU01330"/>
    </source>
</evidence>
<dbReference type="InterPro" id="IPR027303">
    <property type="entry name" value="Gln_synth_gly_rich_site"/>
</dbReference>
<dbReference type="Pfam" id="PF18318">
    <property type="entry name" value="Gln-synt_C-ter"/>
    <property type="match status" value="1"/>
</dbReference>
<protein>
    <submittedName>
        <fullName evidence="5">L-glutamine synthetase</fullName>
    </submittedName>
</protein>
<dbReference type="OrthoDB" id="9807095at2"/>
<evidence type="ECO:0000313" key="5">
    <source>
        <dbReference type="EMBL" id="SFU59075.1"/>
    </source>
</evidence>
<dbReference type="AlphaFoldDB" id="A0A1I7HED2"/>
<dbReference type="InterPro" id="IPR052725">
    <property type="entry name" value="GS_Type-3"/>
</dbReference>
<dbReference type="Proteomes" id="UP000198817">
    <property type="component" value="Unassembled WGS sequence"/>
</dbReference>
<dbReference type="SMART" id="SM01230">
    <property type="entry name" value="Gln-synt_C"/>
    <property type="match status" value="1"/>
</dbReference>
<dbReference type="GO" id="GO:0006542">
    <property type="term" value="P:glutamine biosynthetic process"/>
    <property type="evidence" value="ECO:0007669"/>
    <property type="project" value="InterPro"/>
</dbReference>
<dbReference type="PANTHER" id="PTHR42974">
    <property type="entry name" value="GLUTAMINE SYNTHETASE"/>
    <property type="match status" value="1"/>
</dbReference>
<dbReference type="Gene3D" id="3.30.590.10">
    <property type="entry name" value="Glutamine synthetase/guanido kinase, catalytic domain"/>
    <property type="match status" value="1"/>
</dbReference>
<dbReference type="PANTHER" id="PTHR42974:SF1">
    <property type="entry name" value="TYPE-3 GLUTAMINE SYNTHETASE"/>
    <property type="match status" value="1"/>
</dbReference>
<dbReference type="InterPro" id="IPR014746">
    <property type="entry name" value="Gln_synth/guanido_kin_cat_dom"/>
</dbReference>
<dbReference type="InterPro" id="IPR022147">
    <property type="entry name" value="GSIII_N"/>
</dbReference>
<organism evidence="5 6">
    <name type="scientific">Eubacterium pyruvativorans</name>
    <dbReference type="NCBI Taxonomy" id="155865"/>
    <lineage>
        <taxon>Bacteria</taxon>
        <taxon>Bacillati</taxon>
        <taxon>Bacillota</taxon>
        <taxon>Clostridia</taxon>
        <taxon>Eubacteriales</taxon>
        <taxon>Eubacteriaceae</taxon>
        <taxon>Eubacterium</taxon>
    </lineage>
</organism>
<dbReference type="Pfam" id="PF12437">
    <property type="entry name" value="GSIII_N"/>
    <property type="match status" value="1"/>
</dbReference>
<reference evidence="5 6" key="1">
    <citation type="submission" date="2016-10" db="EMBL/GenBank/DDBJ databases">
        <authorList>
            <person name="de Groot N.N."/>
        </authorList>
    </citation>
    <scope>NUCLEOTIDE SEQUENCE [LARGE SCALE GENOMIC DNA]</scope>
    <source>
        <strain evidence="5 6">KHGC13</strain>
    </source>
</reference>
<dbReference type="GO" id="GO:0004356">
    <property type="term" value="F:glutamine synthetase activity"/>
    <property type="evidence" value="ECO:0007669"/>
    <property type="project" value="InterPro"/>
</dbReference>
<dbReference type="RefSeq" id="WP_090471474.1">
    <property type="nucleotide sequence ID" value="NZ_FOWF01000017.1"/>
</dbReference>
<dbReference type="PROSITE" id="PS51986">
    <property type="entry name" value="GS_BETA_GRASP"/>
    <property type="match status" value="1"/>
</dbReference>
<dbReference type="Gene3D" id="1.20.120.1560">
    <property type="match status" value="1"/>
</dbReference>
<evidence type="ECO:0000259" key="3">
    <source>
        <dbReference type="PROSITE" id="PS51986"/>
    </source>
</evidence>
<dbReference type="STRING" id="155865.SAMN05216515_11734"/>
<gene>
    <name evidence="5" type="ORF">SAMN05216508_1164</name>
</gene>
<dbReference type="PROSITE" id="PS51987">
    <property type="entry name" value="GS_CATALYTIC"/>
    <property type="match status" value="1"/>
</dbReference>